<dbReference type="InterPro" id="IPR003439">
    <property type="entry name" value="ABC_transporter-like_ATP-bd"/>
</dbReference>
<dbReference type="Pfam" id="PF00005">
    <property type="entry name" value="ABC_tran"/>
    <property type="match status" value="1"/>
</dbReference>
<comment type="similarity">
    <text evidence="1">Belongs to the ABC transporter superfamily.</text>
</comment>
<dbReference type="RefSeq" id="WP_010619818.1">
    <property type="nucleotide sequence ID" value="NZ_PUFO01000061.1"/>
</dbReference>
<evidence type="ECO:0000256" key="4">
    <source>
        <dbReference type="ARBA" id="ARBA00022840"/>
    </source>
</evidence>
<dbReference type="PANTHER" id="PTHR43117:SF4">
    <property type="entry name" value="OSMOPROTECTANT IMPORT ATP-BINDING PROTEIN OSMV"/>
    <property type="match status" value="1"/>
</dbReference>
<dbReference type="Proteomes" id="UP000294854">
    <property type="component" value="Unassembled WGS sequence"/>
</dbReference>
<evidence type="ECO:0000256" key="2">
    <source>
        <dbReference type="ARBA" id="ARBA00022448"/>
    </source>
</evidence>
<dbReference type="FunFam" id="3.40.50.300:FF:000425">
    <property type="entry name" value="Probable ABC transporter, ATP-binding subunit"/>
    <property type="match status" value="1"/>
</dbReference>
<dbReference type="EMBL" id="PUFO01000061">
    <property type="protein sequence ID" value="TDG76232.1"/>
    <property type="molecule type" value="Genomic_DNA"/>
</dbReference>
<dbReference type="PANTHER" id="PTHR43117">
    <property type="entry name" value="OSMOPROTECTANT IMPORT ATP-BINDING PROTEIN OSMV"/>
    <property type="match status" value="1"/>
</dbReference>
<keyword evidence="2" id="KW-0813">Transport</keyword>
<evidence type="ECO:0000256" key="1">
    <source>
        <dbReference type="ARBA" id="ARBA00005417"/>
    </source>
</evidence>
<dbReference type="EC" id="7.6.2.9" evidence="5"/>
<evidence type="ECO:0000256" key="5">
    <source>
        <dbReference type="ARBA" id="ARBA00066388"/>
    </source>
</evidence>
<dbReference type="GO" id="GO:0016887">
    <property type="term" value="F:ATP hydrolysis activity"/>
    <property type="evidence" value="ECO:0007669"/>
    <property type="project" value="InterPro"/>
</dbReference>
<keyword evidence="8" id="KW-1185">Reference proteome</keyword>
<evidence type="ECO:0000313" key="8">
    <source>
        <dbReference type="Proteomes" id="UP000294854"/>
    </source>
</evidence>
<feature type="domain" description="ABC transporter" evidence="6">
    <location>
        <begin position="8"/>
        <end position="244"/>
    </location>
</feature>
<evidence type="ECO:0000313" key="7">
    <source>
        <dbReference type="EMBL" id="TDG76232.1"/>
    </source>
</evidence>
<accession>A0A4R5NM04</accession>
<dbReference type="STRING" id="1122149.FD44_GL001902"/>
<dbReference type="AlphaFoldDB" id="A0A4R5NM04"/>
<dbReference type="SMART" id="SM00382">
    <property type="entry name" value="AAA"/>
    <property type="match status" value="1"/>
</dbReference>
<dbReference type="GO" id="GO:0015418">
    <property type="term" value="F:ABC-type quaternary ammonium compound transporting activity"/>
    <property type="evidence" value="ECO:0007669"/>
    <property type="project" value="UniProtKB-EC"/>
</dbReference>
<dbReference type="InterPro" id="IPR003593">
    <property type="entry name" value="AAA+_ATPase"/>
</dbReference>
<dbReference type="Gene3D" id="3.40.50.300">
    <property type="entry name" value="P-loop containing nucleotide triphosphate hydrolases"/>
    <property type="match status" value="1"/>
</dbReference>
<dbReference type="PROSITE" id="PS00211">
    <property type="entry name" value="ABC_TRANSPORTER_1"/>
    <property type="match status" value="1"/>
</dbReference>
<proteinExistence type="inferred from homology"/>
<dbReference type="InterPro" id="IPR017871">
    <property type="entry name" value="ABC_transporter-like_CS"/>
</dbReference>
<dbReference type="InterPro" id="IPR027417">
    <property type="entry name" value="P-loop_NTPase"/>
</dbReference>
<evidence type="ECO:0000259" key="6">
    <source>
        <dbReference type="PROSITE" id="PS50893"/>
    </source>
</evidence>
<evidence type="ECO:0000256" key="3">
    <source>
        <dbReference type="ARBA" id="ARBA00022741"/>
    </source>
</evidence>
<protein>
    <recommendedName>
        <fullName evidence="5">ABC-type quaternary amine transporter</fullName>
        <ecNumber evidence="5">7.6.2.9</ecNumber>
    </recommendedName>
</protein>
<gene>
    <name evidence="7" type="ORF">C5L31_000845</name>
</gene>
<sequence length="323" mass="35891">MENNKTLVEFQHVSKEFAGNTAVNNLNLTIQNGELFVLVGPSGSGKTTTLKMINSLEKPTGGTILFDNKELASYNILKLRWKIGYVLQQIALFPNMSVAQNIALIPELQHQFKSKSDRINLVNNLLTSVDLDPKTYANRMPSELSGGEQQRIGILRAFACEPQVVLMDEAFSALDPISRTQLQNLVLKMHTETKTTIVFVTHDMNEAMKLGDRIGVMDNGILQQVGSPTDIAQNPANELVSELFANSGSKDVYETYLGRIGTLGYYVQHAGNKETVKYNENDTLRNGLTELAKGHEIEIVLNDKTMGYLNQSSIIKFLNDHQS</sequence>
<comment type="caution">
    <text evidence="7">The sequence shown here is derived from an EMBL/GenBank/DDBJ whole genome shotgun (WGS) entry which is preliminary data.</text>
</comment>
<organism evidence="7 8">
    <name type="scientific">Secundilactobacillus malefermentans</name>
    <dbReference type="NCBI Taxonomy" id="176292"/>
    <lineage>
        <taxon>Bacteria</taxon>
        <taxon>Bacillati</taxon>
        <taxon>Bacillota</taxon>
        <taxon>Bacilli</taxon>
        <taxon>Lactobacillales</taxon>
        <taxon>Lactobacillaceae</taxon>
        <taxon>Secundilactobacillus</taxon>
    </lineage>
</organism>
<dbReference type="OrthoDB" id="9802264at2"/>
<keyword evidence="3" id="KW-0547">Nucleotide-binding</keyword>
<name>A0A4R5NM04_9LACO</name>
<reference evidence="7 8" key="1">
    <citation type="journal article" date="2019" name="Appl. Microbiol. Biotechnol.">
        <title>Uncovering carbohydrate metabolism through a genotype-phenotype association study of 56 lactic acid bacteria genomes.</title>
        <authorList>
            <person name="Buron-Moles G."/>
            <person name="Chailyan A."/>
            <person name="Dolejs I."/>
            <person name="Forster J."/>
            <person name="Miks M.H."/>
        </authorList>
    </citation>
    <scope>NUCLEOTIDE SEQUENCE [LARGE SCALE GENOMIC DNA]</scope>
    <source>
        <strain evidence="7 8">ATCC 49373</strain>
    </source>
</reference>
<dbReference type="PROSITE" id="PS50893">
    <property type="entry name" value="ABC_TRANSPORTER_2"/>
    <property type="match status" value="1"/>
</dbReference>
<dbReference type="SUPFAM" id="SSF52540">
    <property type="entry name" value="P-loop containing nucleoside triphosphate hydrolases"/>
    <property type="match status" value="1"/>
</dbReference>
<keyword evidence="4" id="KW-0067">ATP-binding</keyword>
<dbReference type="GO" id="GO:0005524">
    <property type="term" value="F:ATP binding"/>
    <property type="evidence" value="ECO:0007669"/>
    <property type="project" value="UniProtKB-KW"/>
</dbReference>